<evidence type="ECO:0008006" key="4">
    <source>
        <dbReference type="Google" id="ProtNLM"/>
    </source>
</evidence>
<dbReference type="InterPro" id="IPR007445">
    <property type="entry name" value="PilO"/>
</dbReference>
<evidence type="ECO:0000313" key="2">
    <source>
        <dbReference type="EMBL" id="OGD75404.1"/>
    </source>
</evidence>
<dbReference type="GO" id="GO:0043107">
    <property type="term" value="P:type IV pilus-dependent motility"/>
    <property type="evidence" value="ECO:0007669"/>
    <property type="project" value="InterPro"/>
</dbReference>
<comment type="caution">
    <text evidence="2">The sequence shown here is derived from an EMBL/GenBank/DDBJ whole genome shotgun (WGS) entry which is preliminary data.</text>
</comment>
<keyword evidence="1" id="KW-1133">Transmembrane helix</keyword>
<dbReference type="EMBL" id="MFAF01000073">
    <property type="protein sequence ID" value="OGD75404.1"/>
    <property type="molecule type" value="Genomic_DNA"/>
</dbReference>
<dbReference type="Pfam" id="PF04350">
    <property type="entry name" value="PilO"/>
    <property type="match status" value="1"/>
</dbReference>
<reference evidence="2 3" key="1">
    <citation type="journal article" date="2016" name="Nat. Commun.">
        <title>Thousands of microbial genomes shed light on interconnected biogeochemical processes in an aquifer system.</title>
        <authorList>
            <person name="Anantharaman K."/>
            <person name="Brown C.T."/>
            <person name="Hug L.A."/>
            <person name="Sharon I."/>
            <person name="Castelle C.J."/>
            <person name="Probst A.J."/>
            <person name="Thomas B.C."/>
            <person name="Singh A."/>
            <person name="Wilkins M.J."/>
            <person name="Karaoz U."/>
            <person name="Brodie E.L."/>
            <person name="Williams K.H."/>
            <person name="Hubbard S.S."/>
            <person name="Banfield J.F."/>
        </authorList>
    </citation>
    <scope>NUCLEOTIDE SEQUENCE [LARGE SCALE GENOMIC DNA]</scope>
</reference>
<name>A0A1F5F7R5_9BACT</name>
<protein>
    <recommendedName>
        <fullName evidence="4">Type 4a pilus biogenesis protein PilO</fullName>
    </recommendedName>
</protein>
<proteinExistence type="predicted"/>
<organism evidence="2 3">
    <name type="scientific">Candidatus Coatesbacteria bacterium RBG_13_66_14</name>
    <dbReference type="NCBI Taxonomy" id="1817816"/>
    <lineage>
        <taxon>Bacteria</taxon>
        <taxon>Candidatus Coatesiibacteriota</taxon>
    </lineage>
</organism>
<dbReference type="InterPro" id="IPR014717">
    <property type="entry name" value="Transl_elong_EF1B/ribsomal_bS6"/>
</dbReference>
<evidence type="ECO:0000313" key="3">
    <source>
        <dbReference type="Proteomes" id="UP000177187"/>
    </source>
</evidence>
<sequence>MAKRRFKDPVVQKAVLVYLLAALAAYLVFHYGVLGSYREADTVREGNARLSSELQTAMADSTRAGELAAEIEANEEQIDDLRRSLPPSLGEAELIRRVTQAAQSAGIDSPFDSFDVKAEPRTENNLTIRTYEVAYLTGFHEFGKFVANLARNLPQVSLSELTLVGVASPVEGRTLRGSVVLSVFSSPLAEGTAAPVVTEVTTGGVVEVIEPHTYDPRGRRDPFLVPGAQPGSQPTAEMANLANLYYRGMMTVDGVPAALVEDAAGFGFSLKVGDPIAGGKVVGITPEELVISAPGYGRRTLKVTQAPLPIY</sequence>
<dbReference type="Gene3D" id="3.30.70.60">
    <property type="match status" value="1"/>
</dbReference>
<dbReference type="AlphaFoldDB" id="A0A1F5F7R5"/>
<gene>
    <name evidence="2" type="ORF">A2Y64_09215</name>
</gene>
<feature type="transmembrane region" description="Helical" evidence="1">
    <location>
        <begin position="15"/>
        <end position="34"/>
    </location>
</feature>
<accession>A0A1F5F7R5</accession>
<dbReference type="Proteomes" id="UP000177187">
    <property type="component" value="Unassembled WGS sequence"/>
</dbReference>
<dbReference type="GO" id="GO:0043683">
    <property type="term" value="P:type IV pilus assembly"/>
    <property type="evidence" value="ECO:0007669"/>
    <property type="project" value="InterPro"/>
</dbReference>
<evidence type="ECO:0000256" key="1">
    <source>
        <dbReference type="SAM" id="Phobius"/>
    </source>
</evidence>
<keyword evidence="1" id="KW-0472">Membrane</keyword>
<keyword evidence="1" id="KW-0812">Transmembrane</keyword>
<dbReference type="STRING" id="1817816.A2Y64_09215"/>